<dbReference type="PROSITE" id="PS50110">
    <property type="entry name" value="RESPONSE_REGULATORY"/>
    <property type="match status" value="1"/>
</dbReference>
<dbReference type="GO" id="GO:0003677">
    <property type="term" value="F:DNA binding"/>
    <property type="evidence" value="ECO:0007669"/>
    <property type="project" value="UniProtKB-KW"/>
</dbReference>
<name>A0A1I6NS06_9SPHI</name>
<dbReference type="Proteomes" id="UP000198785">
    <property type="component" value="Unassembled WGS sequence"/>
</dbReference>
<dbReference type="SUPFAM" id="SSF52172">
    <property type="entry name" value="CheY-like"/>
    <property type="match status" value="1"/>
</dbReference>
<dbReference type="RefSeq" id="WP_093363164.1">
    <property type="nucleotide sequence ID" value="NZ_FOZZ01000001.1"/>
</dbReference>
<evidence type="ECO:0000256" key="1">
    <source>
        <dbReference type="PROSITE-ProRule" id="PRU00169"/>
    </source>
</evidence>
<dbReference type="AlphaFoldDB" id="A0A1I6NS06"/>
<proteinExistence type="predicted"/>
<reference evidence="3 4" key="1">
    <citation type="submission" date="2016-10" db="EMBL/GenBank/DDBJ databases">
        <authorList>
            <person name="de Groot N.N."/>
        </authorList>
    </citation>
    <scope>NUCLEOTIDE SEQUENCE [LARGE SCALE GENOMIC DNA]</scope>
    <source>
        <strain evidence="3 4">DSM 22789</strain>
    </source>
</reference>
<feature type="modified residue" description="4-aspartylphosphate" evidence="1">
    <location>
        <position position="59"/>
    </location>
</feature>
<dbReference type="OrthoDB" id="659223at2"/>
<evidence type="ECO:0000313" key="4">
    <source>
        <dbReference type="Proteomes" id="UP000198785"/>
    </source>
</evidence>
<dbReference type="Pfam" id="PF00072">
    <property type="entry name" value="Response_reg"/>
    <property type="match status" value="1"/>
</dbReference>
<dbReference type="Gene3D" id="3.40.50.2300">
    <property type="match status" value="1"/>
</dbReference>
<gene>
    <name evidence="3" type="ORF">SAMN05660206_10144</name>
</gene>
<evidence type="ECO:0000313" key="3">
    <source>
        <dbReference type="EMBL" id="SFS30651.1"/>
    </source>
</evidence>
<accession>A0A1I6NS06</accession>
<dbReference type="GO" id="GO:0000160">
    <property type="term" value="P:phosphorelay signal transduction system"/>
    <property type="evidence" value="ECO:0007669"/>
    <property type="project" value="InterPro"/>
</dbReference>
<organism evidence="3 4">
    <name type="scientific">Sphingobacterium wenxiniae</name>
    <dbReference type="NCBI Taxonomy" id="683125"/>
    <lineage>
        <taxon>Bacteria</taxon>
        <taxon>Pseudomonadati</taxon>
        <taxon>Bacteroidota</taxon>
        <taxon>Sphingobacteriia</taxon>
        <taxon>Sphingobacteriales</taxon>
        <taxon>Sphingobacteriaceae</taxon>
        <taxon>Sphingobacterium</taxon>
    </lineage>
</organism>
<protein>
    <submittedName>
        <fullName evidence="3">DNA-binding response regulator, NarL/FixJ family, contains REC and HTH domains</fullName>
    </submittedName>
</protein>
<keyword evidence="1" id="KW-0597">Phosphoprotein</keyword>
<sequence length="221" mass="25601">MFKKILIAEDHQSSNISVQKTLHDLDIKNADYVYYCDHALTWLKNAIRAQDPYEVLITDLSFEEDNNTQIILNGTDLIKEARAIQPDLKVIVFSVESRSSVIDDLFKVHAIDGYVRKARHDADHLKEALQAVYKNKYYLPDDMKQSIRNKNAYEFTTVDIAIVSLLYQGELQKNIPECLKRRNIKPSSLSSVEKRLNLMKEAFGFTKNEQLVVYCKEKELI</sequence>
<evidence type="ECO:0000259" key="2">
    <source>
        <dbReference type="PROSITE" id="PS50110"/>
    </source>
</evidence>
<dbReference type="STRING" id="683125.SAMN05660206_10144"/>
<dbReference type="InterPro" id="IPR001789">
    <property type="entry name" value="Sig_transdc_resp-reg_receiver"/>
</dbReference>
<keyword evidence="3" id="KW-0238">DNA-binding</keyword>
<dbReference type="EMBL" id="FOZZ01000001">
    <property type="protein sequence ID" value="SFS30651.1"/>
    <property type="molecule type" value="Genomic_DNA"/>
</dbReference>
<feature type="domain" description="Response regulatory" evidence="2">
    <location>
        <begin position="4"/>
        <end position="132"/>
    </location>
</feature>
<dbReference type="InterPro" id="IPR011006">
    <property type="entry name" value="CheY-like_superfamily"/>
</dbReference>
<keyword evidence="4" id="KW-1185">Reference proteome</keyword>